<evidence type="ECO:0000256" key="5">
    <source>
        <dbReference type="ARBA" id="ARBA00022827"/>
    </source>
</evidence>
<dbReference type="PANTHER" id="PTHR19384:SF128">
    <property type="entry name" value="NADPH OXIDOREDUCTASE A"/>
    <property type="match status" value="1"/>
</dbReference>
<keyword evidence="8 11" id="KW-0560">Oxidoreductase</keyword>
<dbReference type="GO" id="GO:0050660">
    <property type="term" value="F:flavin adenine dinucleotide binding"/>
    <property type="evidence" value="ECO:0007669"/>
    <property type="project" value="InterPro"/>
</dbReference>
<accession>A0A451D4U6</accession>
<evidence type="ECO:0000259" key="13">
    <source>
        <dbReference type="PROSITE" id="PS50902"/>
    </source>
</evidence>
<comment type="pathway">
    <text evidence="11">Sulfur metabolism; hydrogen sulfide biosynthesis; hydrogen sulfide from sulfite (NADPH route): step 1/1.</text>
</comment>
<dbReference type="SUPFAM" id="SSF52218">
    <property type="entry name" value="Flavoproteins"/>
    <property type="match status" value="1"/>
</dbReference>
<dbReference type="PRINTS" id="PR00371">
    <property type="entry name" value="FPNCR"/>
</dbReference>
<keyword evidence="6 11" id="KW-0521">NADP</keyword>
<sequence>MTTKVPVKNIPPIEAEKLSHVQSATDDCTVVQLAWLSGYFWGKMHQEKNNYSNTKLKLTQPQSVTIISASQTGNARNLAEKLRIECLTEKLNVNHIHACDYKFKHISRERLLVLITCTQGNGEPPEEAIALYRFLISKNAPAMHSLAFSVFGLGDSSYELFSQAGKDFDKRLAELGGERLLDRVDADIEYSEQAQAWRAQLIQILKKRVLLASDQIDYEIKDNTNKINCITYTKHEPLKARLLVNQKITGRGSEKDVRHIEIDLMHSNLRYTPGDALGVWFENNTLLVQELLELLSFTGKELVSVKGENIPIAEALKKHFELTVNTPKIVENYAKLSKSEILLKQVNNKNTSLQKYAQNTPIVDMIRFSKSQISAEELISILRPCTPRLYSISSSQEENENEVHITVNVVRFRIDGRDRAGGASSYLADHLSIGDEVRIFIEKNDNFRLPENPQTPIIMIGAGTGIAPFRAFMQQRDCEESTGKNWLFFGNPRFTEDFLYQIEWQRYIKDGLLTRIDLSWSRDQSQKIYVQDKIRANGKEVWSWIKNGAHLYVCGAAHYMAKDVEKALIEIITKFGSMGAAEASDLLSDLRIQRRYQRDIY</sequence>
<dbReference type="GO" id="GO:0010181">
    <property type="term" value="F:FMN binding"/>
    <property type="evidence" value="ECO:0007669"/>
    <property type="project" value="InterPro"/>
</dbReference>
<keyword evidence="3 11" id="KW-0285">Flavoprotein</keyword>
<dbReference type="CDD" id="cd06199">
    <property type="entry name" value="SiR"/>
    <property type="match status" value="1"/>
</dbReference>
<dbReference type="Gene3D" id="3.40.50.360">
    <property type="match status" value="1"/>
</dbReference>
<evidence type="ECO:0000256" key="4">
    <source>
        <dbReference type="ARBA" id="ARBA00022643"/>
    </source>
</evidence>
<dbReference type="PIRSF" id="PIRSF000207">
    <property type="entry name" value="SiR-FP_CysJ"/>
    <property type="match status" value="1"/>
</dbReference>
<keyword evidence="2 11" id="KW-0028">Amino-acid biosynthesis</keyword>
<dbReference type="SUPFAM" id="SSF52343">
    <property type="entry name" value="Ferredoxin reductase-like, C-terminal NADP-linked domain"/>
    <property type="match status" value="1"/>
</dbReference>
<feature type="binding site" evidence="12">
    <location>
        <begin position="421"/>
        <end position="424"/>
    </location>
    <ligand>
        <name>FAD</name>
        <dbReference type="ChEBI" id="CHEBI:57692"/>
    </ligand>
</feature>
<dbReference type="RefSeq" id="WP_197095318.1">
    <property type="nucleotide sequence ID" value="NZ_LR217705.1"/>
</dbReference>
<evidence type="ECO:0000256" key="1">
    <source>
        <dbReference type="ARBA" id="ARBA00022448"/>
    </source>
</evidence>
<dbReference type="GO" id="GO:0070814">
    <property type="term" value="P:hydrogen sulfide biosynthetic process"/>
    <property type="evidence" value="ECO:0007669"/>
    <property type="project" value="UniProtKB-UniPathway"/>
</dbReference>
<proteinExistence type="predicted"/>
<feature type="binding site" evidence="12">
    <location>
        <begin position="70"/>
        <end position="75"/>
    </location>
    <ligand>
        <name>FMN</name>
        <dbReference type="ChEBI" id="CHEBI:58210"/>
    </ligand>
</feature>
<dbReference type="NCBIfam" id="TIGR01931">
    <property type="entry name" value="cysJ"/>
    <property type="match status" value="1"/>
</dbReference>
<feature type="binding site" evidence="12">
    <location>
        <begin position="388"/>
        <end position="391"/>
    </location>
    <ligand>
        <name>FAD</name>
        <dbReference type="ChEBI" id="CHEBI:57692"/>
    </ligand>
</feature>
<dbReference type="Gene3D" id="2.40.30.10">
    <property type="entry name" value="Translation factors"/>
    <property type="match status" value="1"/>
</dbReference>
<comment type="subunit">
    <text evidence="11">Alpha(8)-beta(8). The alpha component is a flavoprotein, the beta component is a hemoprotein.</text>
</comment>
<dbReference type="InterPro" id="IPR008254">
    <property type="entry name" value="Flavodoxin/NO_synth"/>
</dbReference>
<evidence type="ECO:0000256" key="10">
    <source>
        <dbReference type="ARBA" id="ARBA00052219"/>
    </source>
</evidence>
<feature type="binding site" evidence="12">
    <location>
        <begin position="527"/>
        <end position="531"/>
    </location>
    <ligand>
        <name>NADP(+)</name>
        <dbReference type="ChEBI" id="CHEBI:58349"/>
    </ligand>
</feature>
<protein>
    <recommendedName>
        <fullName evidence="11">Sulfite reductase [NADPH] flavoprotein alpha-component</fullName>
        <shortName evidence="11">SiR-FP</shortName>
        <ecNumber evidence="11">1.8.1.2</ecNumber>
    </recommendedName>
</protein>
<dbReference type="InterPro" id="IPR001433">
    <property type="entry name" value="OxRdtase_FAD/NAD-bd"/>
</dbReference>
<keyword evidence="5 11" id="KW-0274">FAD</keyword>
<dbReference type="SUPFAM" id="SSF63380">
    <property type="entry name" value="Riboflavin synthase domain-like"/>
    <property type="match status" value="1"/>
</dbReference>
<dbReference type="Proteomes" id="UP000294338">
    <property type="component" value="Chromosome 1"/>
</dbReference>
<evidence type="ECO:0000256" key="2">
    <source>
        <dbReference type="ARBA" id="ARBA00022605"/>
    </source>
</evidence>
<dbReference type="GO" id="GO:0005829">
    <property type="term" value="C:cytosol"/>
    <property type="evidence" value="ECO:0007669"/>
    <property type="project" value="TreeGrafter"/>
</dbReference>
<feature type="domain" description="Flavodoxin-like" evidence="13">
    <location>
        <begin position="64"/>
        <end position="202"/>
    </location>
</feature>
<evidence type="ECO:0000256" key="8">
    <source>
        <dbReference type="ARBA" id="ARBA00023002"/>
    </source>
</evidence>
<feature type="binding site" evidence="12">
    <location>
        <position position="563"/>
    </location>
    <ligand>
        <name>NADP(+)</name>
        <dbReference type="ChEBI" id="CHEBI:58349"/>
    </ligand>
</feature>
<dbReference type="InterPro" id="IPR023173">
    <property type="entry name" value="NADPH_Cyt_P450_Rdtase_alpha"/>
</dbReference>
<dbReference type="PROSITE" id="PS50902">
    <property type="entry name" value="FLAVODOXIN_LIKE"/>
    <property type="match status" value="1"/>
</dbReference>
<evidence type="ECO:0000256" key="6">
    <source>
        <dbReference type="ARBA" id="ARBA00022857"/>
    </source>
</evidence>
<evidence type="ECO:0000256" key="12">
    <source>
        <dbReference type="PIRSR" id="PIRSR000207-1"/>
    </source>
</evidence>
<dbReference type="InterPro" id="IPR017927">
    <property type="entry name" value="FAD-bd_FR_type"/>
</dbReference>
<dbReference type="GO" id="GO:0004783">
    <property type="term" value="F:sulfite reductase (NADPH) activity"/>
    <property type="evidence" value="ECO:0007669"/>
    <property type="project" value="UniProtKB-EC"/>
</dbReference>
<comment type="catalytic activity">
    <reaction evidence="10 11">
        <text>hydrogen sulfide + 3 NADP(+) + 3 H2O = sulfite + 3 NADPH + 4 H(+)</text>
        <dbReference type="Rhea" id="RHEA:13801"/>
        <dbReference type="ChEBI" id="CHEBI:15377"/>
        <dbReference type="ChEBI" id="CHEBI:15378"/>
        <dbReference type="ChEBI" id="CHEBI:17359"/>
        <dbReference type="ChEBI" id="CHEBI:29919"/>
        <dbReference type="ChEBI" id="CHEBI:57783"/>
        <dbReference type="ChEBI" id="CHEBI:58349"/>
        <dbReference type="EC" id="1.8.1.2"/>
    </reaction>
</comment>
<dbReference type="PRINTS" id="PR00369">
    <property type="entry name" value="FLAVODOXIN"/>
</dbReference>
<keyword evidence="4 11" id="KW-0288">FMN</keyword>
<evidence type="ECO:0000259" key="14">
    <source>
        <dbReference type="PROSITE" id="PS51384"/>
    </source>
</evidence>
<comment type="cofactor">
    <cofactor evidence="11 12">
        <name>FMN</name>
        <dbReference type="ChEBI" id="CHEBI:58210"/>
    </cofactor>
    <text evidence="11 12">Binds 1 FMN per subunit.</text>
</comment>
<keyword evidence="1 11" id="KW-0813">Transport</keyword>
<evidence type="ECO:0000313" key="16">
    <source>
        <dbReference type="Proteomes" id="UP000294338"/>
    </source>
</evidence>
<dbReference type="Gene3D" id="3.40.50.80">
    <property type="entry name" value="Nucleotide-binding domain of ferredoxin-NADP reductase (FNR) module"/>
    <property type="match status" value="1"/>
</dbReference>
<dbReference type="PANTHER" id="PTHR19384">
    <property type="entry name" value="NITRIC OXIDE SYNTHASE-RELATED"/>
    <property type="match status" value="1"/>
</dbReference>
<dbReference type="InterPro" id="IPR017938">
    <property type="entry name" value="Riboflavin_synthase-like_b-brl"/>
</dbReference>
<dbReference type="GO" id="GO:0019344">
    <property type="term" value="P:cysteine biosynthetic process"/>
    <property type="evidence" value="ECO:0007669"/>
    <property type="project" value="UniProtKB-KW"/>
</dbReference>
<feature type="binding site" evidence="12">
    <location>
        <begin position="521"/>
        <end position="522"/>
    </location>
    <ligand>
        <name>NADP(+)</name>
        <dbReference type="ChEBI" id="CHEBI:58349"/>
    </ligand>
</feature>
<evidence type="ECO:0000256" key="11">
    <source>
        <dbReference type="PIRNR" id="PIRNR000207"/>
    </source>
</evidence>
<dbReference type="InterPro" id="IPR029039">
    <property type="entry name" value="Flavoprotein-like_sf"/>
</dbReference>
<dbReference type="Gene3D" id="1.20.990.10">
    <property type="entry name" value="NADPH-cytochrome p450 Reductase, Chain A, domain 3"/>
    <property type="match status" value="1"/>
</dbReference>
<dbReference type="InterPro" id="IPR039261">
    <property type="entry name" value="FNR_nucleotide-bd"/>
</dbReference>
<dbReference type="NCBIfam" id="NF008197">
    <property type="entry name" value="PRK10953.1"/>
    <property type="match status" value="1"/>
</dbReference>
<dbReference type="UniPathway" id="UPA00140">
    <property type="reaction ID" value="UER00207"/>
</dbReference>
<feature type="domain" description="FAD-binding FR-type" evidence="14">
    <location>
        <begin position="235"/>
        <end position="450"/>
    </location>
</feature>
<dbReference type="AlphaFoldDB" id="A0A451D4U6"/>
<keyword evidence="7 11" id="KW-0249">Electron transport</keyword>
<reference evidence="15 16" key="1">
    <citation type="submission" date="2019-02" db="EMBL/GenBank/DDBJ databases">
        <authorList>
            <person name="Manzano-Marin A."/>
            <person name="Manzano-Marin A."/>
        </authorList>
    </citation>
    <scope>NUCLEOTIDE SEQUENCE [LARGE SCALE GENOMIC DNA]</scope>
    <source>
        <strain evidence="15 16">ErCisplendens/pseudotsugae</strain>
    </source>
</reference>
<dbReference type="PROSITE" id="PS51384">
    <property type="entry name" value="FAD_FR"/>
    <property type="match status" value="1"/>
</dbReference>
<name>A0A451D4U6_9GAMM</name>
<dbReference type="Pfam" id="PF00175">
    <property type="entry name" value="NAD_binding_1"/>
    <property type="match status" value="1"/>
</dbReference>
<feature type="binding site" evidence="12">
    <location>
        <position position="323"/>
    </location>
    <ligand>
        <name>FAD</name>
        <dbReference type="ChEBI" id="CHEBI:57692"/>
    </ligand>
</feature>
<dbReference type="InterPro" id="IPR010199">
    <property type="entry name" value="CysJ"/>
</dbReference>
<organism evidence="15 16">
    <name type="scientific">Candidatus Erwinia haradaeae</name>
    <dbReference type="NCBI Taxonomy" id="1922217"/>
    <lineage>
        <taxon>Bacteria</taxon>
        <taxon>Pseudomonadati</taxon>
        <taxon>Pseudomonadota</taxon>
        <taxon>Gammaproteobacteria</taxon>
        <taxon>Enterobacterales</taxon>
        <taxon>Erwiniaceae</taxon>
        <taxon>Erwinia</taxon>
    </lineage>
</organism>
<evidence type="ECO:0000313" key="15">
    <source>
        <dbReference type="EMBL" id="VFP80713.1"/>
    </source>
</evidence>
<dbReference type="Pfam" id="PF00667">
    <property type="entry name" value="FAD_binding_1"/>
    <property type="match status" value="1"/>
</dbReference>
<evidence type="ECO:0000256" key="3">
    <source>
        <dbReference type="ARBA" id="ARBA00022630"/>
    </source>
</evidence>
<dbReference type="InterPro" id="IPR001094">
    <property type="entry name" value="Flavdoxin-like"/>
</dbReference>
<comment type="cofactor">
    <cofactor evidence="11 12">
        <name>FAD</name>
        <dbReference type="ChEBI" id="CHEBI:57692"/>
    </cofactor>
    <text evidence="11 12">Binds 1 FAD per subunit.</text>
</comment>
<dbReference type="Pfam" id="PF00258">
    <property type="entry name" value="Flavodoxin_1"/>
    <property type="match status" value="1"/>
</dbReference>
<dbReference type="EC" id="1.8.1.2" evidence="11"/>
<evidence type="ECO:0000256" key="7">
    <source>
        <dbReference type="ARBA" id="ARBA00022982"/>
    </source>
</evidence>
<dbReference type="FunFam" id="3.40.50.80:FF:000001">
    <property type="entry name" value="NADPH--cytochrome P450 reductase 1"/>
    <property type="match status" value="1"/>
</dbReference>
<dbReference type="EMBL" id="LR217705">
    <property type="protein sequence ID" value="VFP80713.1"/>
    <property type="molecule type" value="Genomic_DNA"/>
</dbReference>
<evidence type="ECO:0000256" key="9">
    <source>
        <dbReference type="ARBA" id="ARBA00023192"/>
    </source>
</evidence>
<comment type="function">
    <text evidence="11">Component of the sulfite reductase complex that catalyzes the 6-electron reduction of sulfite to sulfide. This is one of several activities required for the biosynthesis of L-cysteine from sulfate. The flavoprotein component catalyzes the electron flow from NADPH -&gt; FAD -&gt; FMN to the hemoprotein component.</text>
</comment>
<dbReference type="InterPro" id="IPR001709">
    <property type="entry name" value="Flavoprot_Pyr_Nucl_cyt_Rdtase"/>
</dbReference>
<dbReference type="InterPro" id="IPR003097">
    <property type="entry name" value="CysJ-like_FAD-binding"/>
</dbReference>
<gene>
    <name evidence="15" type="primary">cysJ</name>
    <name evidence="15" type="ORF">ERCISPPS3390_599</name>
</gene>
<keyword evidence="9 11" id="KW-0198">Cysteine biosynthesis</keyword>
<feature type="binding site" evidence="12">
    <location>
        <position position="601"/>
    </location>
    <ligand>
        <name>FAD</name>
        <dbReference type="ChEBI" id="CHEBI:57692"/>
    </ligand>
</feature>